<dbReference type="AlphaFoldDB" id="A0A8J5CWW6"/>
<reference evidence="5 6" key="1">
    <citation type="submission" date="2020-08" db="EMBL/GenBank/DDBJ databases">
        <title>Plant Genome Project.</title>
        <authorList>
            <person name="Zhang R.-G."/>
        </authorList>
    </citation>
    <scope>NUCLEOTIDE SEQUENCE [LARGE SCALE GENOMIC DNA]</scope>
    <source>
        <tissue evidence="5">Rhizome</tissue>
    </source>
</reference>
<feature type="domain" description="Tify" evidence="4">
    <location>
        <begin position="50"/>
        <end position="79"/>
    </location>
</feature>
<dbReference type="PANTHER" id="PTHR33077:SF17">
    <property type="entry name" value="PROTEIN TIFY 5B"/>
    <property type="match status" value="1"/>
</dbReference>
<evidence type="ECO:0000313" key="5">
    <source>
        <dbReference type="EMBL" id="KAG6473153.1"/>
    </source>
</evidence>
<name>A0A8J5CWW6_ZINOF</name>
<organism evidence="5 6">
    <name type="scientific">Zingiber officinale</name>
    <name type="common">Ginger</name>
    <name type="synonym">Amomum zingiber</name>
    <dbReference type="NCBI Taxonomy" id="94328"/>
    <lineage>
        <taxon>Eukaryota</taxon>
        <taxon>Viridiplantae</taxon>
        <taxon>Streptophyta</taxon>
        <taxon>Embryophyta</taxon>
        <taxon>Tracheophyta</taxon>
        <taxon>Spermatophyta</taxon>
        <taxon>Magnoliopsida</taxon>
        <taxon>Liliopsida</taxon>
        <taxon>Zingiberales</taxon>
        <taxon>Zingiberaceae</taxon>
        <taxon>Zingiber</taxon>
    </lineage>
</organism>
<evidence type="ECO:0000256" key="3">
    <source>
        <dbReference type="ARBA" id="ARBA00022843"/>
    </source>
</evidence>
<protein>
    <recommendedName>
        <fullName evidence="4">Tify domain-containing protein</fullName>
    </recommendedName>
</protein>
<accession>A0A8J5CWW6</accession>
<proteinExistence type="inferred from homology"/>
<dbReference type="PANTHER" id="PTHR33077">
    <property type="entry name" value="PROTEIN TIFY 4A-RELATED-RELATED"/>
    <property type="match status" value="1"/>
</dbReference>
<evidence type="ECO:0000256" key="1">
    <source>
        <dbReference type="ARBA" id="ARBA00008614"/>
    </source>
</evidence>
<dbReference type="InterPro" id="IPR010399">
    <property type="entry name" value="Tify_dom"/>
</dbReference>
<evidence type="ECO:0000313" key="6">
    <source>
        <dbReference type="Proteomes" id="UP000734854"/>
    </source>
</evidence>
<keyword evidence="2" id="KW-1184">Jasmonic acid signaling pathway</keyword>
<gene>
    <name evidence="5" type="ORF">ZIOFF_067060</name>
</gene>
<comment type="similarity">
    <text evidence="1">Belongs to the TIFY/JAZ family.</text>
</comment>
<dbReference type="GO" id="GO:0005634">
    <property type="term" value="C:nucleus"/>
    <property type="evidence" value="ECO:0007669"/>
    <property type="project" value="TreeGrafter"/>
</dbReference>
<dbReference type="InterPro" id="IPR040390">
    <property type="entry name" value="TIFY/JAZ"/>
</dbReference>
<dbReference type="Proteomes" id="UP000734854">
    <property type="component" value="Unassembled WGS sequence"/>
</dbReference>
<dbReference type="Pfam" id="PF09425">
    <property type="entry name" value="Jas_motif"/>
    <property type="match status" value="1"/>
</dbReference>
<dbReference type="GO" id="GO:0031347">
    <property type="term" value="P:regulation of defense response"/>
    <property type="evidence" value="ECO:0007669"/>
    <property type="project" value="TreeGrafter"/>
</dbReference>
<evidence type="ECO:0000259" key="4">
    <source>
        <dbReference type="Pfam" id="PF06200"/>
    </source>
</evidence>
<sequence>MEKRCDPELRLSVGGQAAAGDGSNWTSNSMRLHRMESWLRFSPAHQQQEQMKQMTILYKGRIFVCDATEMQARAIISMAEKMEEIIGKQNLISQHDRQQEAMAESNVLTLPPTPPSETLPQMLNPGQSMKRSLQRFLQKRKARASEVTPYKQTPKLLFPLKPQHA</sequence>
<dbReference type="InterPro" id="IPR018467">
    <property type="entry name" value="CCT_CS"/>
</dbReference>
<keyword evidence="6" id="KW-1185">Reference proteome</keyword>
<dbReference type="OrthoDB" id="782771at2759"/>
<dbReference type="EMBL" id="JACMSC010000019">
    <property type="protein sequence ID" value="KAG6473153.1"/>
    <property type="molecule type" value="Genomic_DNA"/>
</dbReference>
<evidence type="ECO:0000256" key="2">
    <source>
        <dbReference type="ARBA" id="ARBA00022819"/>
    </source>
</evidence>
<comment type="caution">
    <text evidence="5">The sequence shown here is derived from an EMBL/GenBank/DDBJ whole genome shotgun (WGS) entry which is preliminary data.</text>
</comment>
<dbReference type="GO" id="GO:2000022">
    <property type="term" value="P:regulation of jasmonic acid mediated signaling pathway"/>
    <property type="evidence" value="ECO:0007669"/>
    <property type="project" value="TreeGrafter"/>
</dbReference>
<dbReference type="Pfam" id="PF06200">
    <property type="entry name" value="tify"/>
    <property type="match status" value="1"/>
</dbReference>
<dbReference type="GO" id="GO:0009611">
    <property type="term" value="P:response to wounding"/>
    <property type="evidence" value="ECO:0007669"/>
    <property type="project" value="TreeGrafter"/>
</dbReference>
<keyword evidence="3" id="KW-0832">Ubl conjugation</keyword>